<accession>A0AAD4KEV3</accession>
<evidence type="ECO:0000256" key="2">
    <source>
        <dbReference type="ARBA" id="ARBA00023015"/>
    </source>
</evidence>
<keyword evidence="4" id="KW-0804">Transcription</keyword>
<dbReference type="PANTHER" id="PTHR37534:SF11">
    <property type="entry name" value="ZN(II)2CYS6 TRANSCRIPTION FACTOR (EUROFUNG)"/>
    <property type="match status" value="1"/>
</dbReference>
<evidence type="ECO:0000256" key="6">
    <source>
        <dbReference type="SAM" id="MobiDB-lite"/>
    </source>
</evidence>
<evidence type="ECO:0000256" key="4">
    <source>
        <dbReference type="ARBA" id="ARBA00023163"/>
    </source>
</evidence>
<dbReference type="GO" id="GO:0000976">
    <property type="term" value="F:transcription cis-regulatory region binding"/>
    <property type="evidence" value="ECO:0007669"/>
    <property type="project" value="TreeGrafter"/>
</dbReference>
<dbReference type="PANTHER" id="PTHR37534">
    <property type="entry name" value="TRANSCRIPTIONAL ACTIVATOR PROTEIN UGA3"/>
    <property type="match status" value="1"/>
</dbReference>
<reference evidence="8" key="1">
    <citation type="submission" date="2021-12" db="EMBL/GenBank/DDBJ databases">
        <title>Convergent genome expansion in fungi linked to evolution of root-endophyte symbiosis.</title>
        <authorList>
            <consortium name="DOE Joint Genome Institute"/>
            <person name="Ke Y.-H."/>
            <person name="Bonito G."/>
            <person name="Liao H.-L."/>
            <person name="Looney B."/>
            <person name="Rojas-Flechas A."/>
            <person name="Nash J."/>
            <person name="Hameed K."/>
            <person name="Schadt C."/>
            <person name="Martin F."/>
            <person name="Crous P.W."/>
            <person name="Miettinen O."/>
            <person name="Magnuson J.K."/>
            <person name="Labbe J."/>
            <person name="Jacobson D."/>
            <person name="Doktycz M.J."/>
            <person name="Veneault-Fourrey C."/>
            <person name="Kuo A."/>
            <person name="Mondo S."/>
            <person name="Calhoun S."/>
            <person name="Riley R."/>
            <person name="Ohm R."/>
            <person name="LaButti K."/>
            <person name="Andreopoulos B."/>
            <person name="Pangilinan J."/>
            <person name="Nolan M."/>
            <person name="Tritt A."/>
            <person name="Clum A."/>
            <person name="Lipzen A."/>
            <person name="Daum C."/>
            <person name="Barry K."/>
            <person name="Grigoriev I.V."/>
            <person name="Vilgalys R."/>
        </authorList>
    </citation>
    <scope>NUCLEOTIDE SEQUENCE</scope>
    <source>
        <strain evidence="8">PMI_201</strain>
    </source>
</reference>
<feature type="domain" description="Zn(2)-C6 fungal-type" evidence="7">
    <location>
        <begin position="24"/>
        <end position="52"/>
    </location>
</feature>
<dbReference type="SUPFAM" id="SSF57701">
    <property type="entry name" value="Zn2/Cys6 DNA-binding domain"/>
    <property type="match status" value="1"/>
</dbReference>
<feature type="compositionally biased region" description="Low complexity" evidence="6">
    <location>
        <begin position="1"/>
        <end position="16"/>
    </location>
</feature>
<dbReference type="AlphaFoldDB" id="A0AAD4KEV3"/>
<dbReference type="CDD" id="cd00067">
    <property type="entry name" value="GAL4"/>
    <property type="match status" value="1"/>
</dbReference>
<evidence type="ECO:0000313" key="8">
    <source>
        <dbReference type="EMBL" id="KAH8690270.1"/>
    </source>
</evidence>
<dbReference type="Pfam" id="PF00172">
    <property type="entry name" value="Zn_clus"/>
    <property type="match status" value="1"/>
</dbReference>
<dbReference type="PROSITE" id="PS00463">
    <property type="entry name" value="ZN2_CY6_FUNGAL_1"/>
    <property type="match status" value="1"/>
</dbReference>
<evidence type="ECO:0000256" key="1">
    <source>
        <dbReference type="ARBA" id="ARBA00004123"/>
    </source>
</evidence>
<proteinExistence type="predicted"/>
<dbReference type="GO" id="GO:0008270">
    <property type="term" value="F:zinc ion binding"/>
    <property type="evidence" value="ECO:0007669"/>
    <property type="project" value="InterPro"/>
</dbReference>
<dbReference type="GO" id="GO:0005634">
    <property type="term" value="C:nucleus"/>
    <property type="evidence" value="ECO:0007669"/>
    <property type="project" value="UniProtKB-SubCell"/>
</dbReference>
<evidence type="ECO:0000259" key="7">
    <source>
        <dbReference type="PROSITE" id="PS50048"/>
    </source>
</evidence>
<evidence type="ECO:0000256" key="3">
    <source>
        <dbReference type="ARBA" id="ARBA00023125"/>
    </source>
</evidence>
<dbReference type="Gene3D" id="4.10.240.10">
    <property type="entry name" value="Zn(2)-C6 fungal-type DNA-binding domain"/>
    <property type="match status" value="1"/>
</dbReference>
<dbReference type="Proteomes" id="UP001201262">
    <property type="component" value="Unassembled WGS sequence"/>
</dbReference>
<keyword evidence="3" id="KW-0238">DNA-binding</keyword>
<gene>
    <name evidence="8" type="ORF">BGW36DRAFT_390494</name>
</gene>
<dbReference type="GO" id="GO:0000981">
    <property type="term" value="F:DNA-binding transcription factor activity, RNA polymerase II-specific"/>
    <property type="evidence" value="ECO:0007669"/>
    <property type="project" value="InterPro"/>
</dbReference>
<name>A0AAD4KEV3_9EURO</name>
<dbReference type="GeneID" id="70247773"/>
<feature type="region of interest" description="Disordered" evidence="6">
    <location>
        <begin position="570"/>
        <end position="597"/>
    </location>
</feature>
<comment type="subcellular location">
    <subcellularLocation>
        <location evidence="1">Nucleus</location>
    </subcellularLocation>
</comment>
<dbReference type="Pfam" id="PF11951">
    <property type="entry name" value="Fungal_trans_2"/>
    <property type="match status" value="1"/>
</dbReference>
<comment type="caution">
    <text evidence="8">The sequence shown here is derived from an EMBL/GenBank/DDBJ whole genome shotgun (WGS) entry which is preliminary data.</text>
</comment>
<feature type="region of interest" description="Disordered" evidence="6">
    <location>
        <begin position="1"/>
        <end position="22"/>
    </location>
</feature>
<dbReference type="InterPro" id="IPR001138">
    <property type="entry name" value="Zn2Cys6_DnaBD"/>
</dbReference>
<keyword evidence="2" id="KW-0805">Transcription regulation</keyword>
<dbReference type="GO" id="GO:0045944">
    <property type="term" value="P:positive regulation of transcription by RNA polymerase II"/>
    <property type="evidence" value="ECO:0007669"/>
    <property type="project" value="TreeGrafter"/>
</dbReference>
<dbReference type="EMBL" id="JAJTJA010000014">
    <property type="protein sequence ID" value="KAH8690270.1"/>
    <property type="molecule type" value="Genomic_DNA"/>
</dbReference>
<sequence>MQSQTTTAKTKSTGKLGAKRSRNGCRTCRSKRLKCDETKPACLMCGEKGLSCPGYQRQLKWSTKHERQMGGHPSTPNADYLTKSTPLVPQTPQSLIPNNAWDNNVIRSEDQNMLYGAGSGTDDCHLFFPESPARQDGTPLLECWAPDPSPFNDQSMLLALSNSMASISGSSIDLDGFTIPDPPIFDSDQGQCDSPQDMIKSSSNPYVLNTLTDIPSFLIDIWFRQICPMWSCFDSESNLNRRIALDTRTHNEAVFYALQSMSAVYVLDQLPHLKAVASTSAKQAASALKRDMVAAYTTVNNGRVPQEQLLTLITLGTSQCWTDPHQLGLPLLREAKRLLGLLNKRAKLFSPSERTILSFFNNSCLYWDMLCRTVTSDENSLGPPWQNEEFMVWDTGFATPHPWTGICANIQRLFTRAMGICRRFHQRLSRGHRITAADLAASLRDSEEAKELEDSIRNSEHLQHNRFRDTGDHRTPASHLTDIAEAFRIAALLQLYQTFHDLVPPTILSVNVSTGLDTISFEESTSSDSRIIQLALCLAGILERLPPDSGSRSMQPILYISASTGLKFDTPVQSPLENPQKQADSDYLPHPRHTRDVSSPQILNASAEQDSETALSSFTIQVGRARHFIMKRMAMLEYSLPPRPITVARDLIKAIWSTYDKHPERNAHWLDVMEETGLYTIFG</sequence>
<organism evidence="8 9">
    <name type="scientific">Talaromyces proteolyticus</name>
    <dbReference type="NCBI Taxonomy" id="1131652"/>
    <lineage>
        <taxon>Eukaryota</taxon>
        <taxon>Fungi</taxon>
        <taxon>Dikarya</taxon>
        <taxon>Ascomycota</taxon>
        <taxon>Pezizomycotina</taxon>
        <taxon>Eurotiomycetes</taxon>
        <taxon>Eurotiomycetidae</taxon>
        <taxon>Eurotiales</taxon>
        <taxon>Trichocomaceae</taxon>
        <taxon>Talaromyces</taxon>
        <taxon>Talaromyces sect. Bacilispori</taxon>
    </lineage>
</organism>
<dbReference type="SMART" id="SM00066">
    <property type="entry name" value="GAL4"/>
    <property type="match status" value="1"/>
</dbReference>
<dbReference type="InterPro" id="IPR036864">
    <property type="entry name" value="Zn2-C6_fun-type_DNA-bd_sf"/>
</dbReference>
<keyword evidence="5" id="KW-0539">Nucleus</keyword>
<evidence type="ECO:0000256" key="5">
    <source>
        <dbReference type="ARBA" id="ARBA00023242"/>
    </source>
</evidence>
<dbReference type="RefSeq" id="XP_046066553.1">
    <property type="nucleotide sequence ID" value="XM_046217486.1"/>
</dbReference>
<protein>
    <submittedName>
        <fullName evidence="8">Fungal-specific transcription factor domain-containing protein</fullName>
    </submittedName>
</protein>
<keyword evidence="9" id="KW-1185">Reference proteome</keyword>
<evidence type="ECO:0000313" key="9">
    <source>
        <dbReference type="Proteomes" id="UP001201262"/>
    </source>
</evidence>
<feature type="compositionally biased region" description="Polar residues" evidence="6">
    <location>
        <begin position="571"/>
        <end position="582"/>
    </location>
</feature>
<dbReference type="InterPro" id="IPR021858">
    <property type="entry name" value="Fun_TF"/>
</dbReference>
<dbReference type="PROSITE" id="PS50048">
    <property type="entry name" value="ZN2_CY6_FUNGAL_2"/>
    <property type="match status" value="1"/>
</dbReference>